<accession>A0A0C9WWM4</accession>
<reference evidence="3" key="2">
    <citation type="submission" date="2015-01" db="EMBL/GenBank/DDBJ databases">
        <title>Evolutionary Origins and Diversification of the Mycorrhizal Mutualists.</title>
        <authorList>
            <consortium name="DOE Joint Genome Institute"/>
            <consortium name="Mycorrhizal Genomics Consortium"/>
            <person name="Kohler A."/>
            <person name="Kuo A."/>
            <person name="Nagy L.G."/>
            <person name="Floudas D."/>
            <person name="Copeland A."/>
            <person name="Barry K.W."/>
            <person name="Cichocki N."/>
            <person name="Veneault-Fourrey C."/>
            <person name="LaButti K."/>
            <person name="Lindquist E.A."/>
            <person name="Lipzen A."/>
            <person name="Lundell T."/>
            <person name="Morin E."/>
            <person name="Murat C."/>
            <person name="Riley R."/>
            <person name="Ohm R."/>
            <person name="Sun H."/>
            <person name="Tunlid A."/>
            <person name="Henrissat B."/>
            <person name="Grigoriev I.V."/>
            <person name="Hibbett D.S."/>
            <person name="Martin F."/>
        </authorList>
    </citation>
    <scope>NUCLEOTIDE SEQUENCE [LARGE SCALE GENOMIC DNA]</scope>
    <source>
        <strain evidence="3">LaAM-08-1</strain>
    </source>
</reference>
<organism evidence="2 3">
    <name type="scientific">Laccaria amethystina LaAM-08-1</name>
    <dbReference type="NCBI Taxonomy" id="1095629"/>
    <lineage>
        <taxon>Eukaryota</taxon>
        <taxon>Fungi</taxon>
        <taxon>Dikarya</taxon>
        <taxon>Basidiomycota</taxon>
        <taxon>Agaricomycotina</taxon>
        <taxon>Agaricomycetes</taxon>
        <taxon>Agaricomycetidae</taxon>
        <taxon>Agaricales</taxon>
        <taxon>Agaricineae</taxon>
        <taxon>Hydnangiaceae</taxon>
        <taxon>Laccaria</taxon>
    </lineage>
</organism>
<evidence type="ECO:0000313" key="2">
    <source>
        <dbReference type="EMBL" id="KIJ93238.1"/>
    </source>
</evidence>
<dbReference type="Gene3D" id="1.10.510.10">
    <property type="entry name" value="Transferase(Phosphotransferase) domain 1"/>
    <property type="match status" value="1"/>
</dbReference>
<dbReference type="Proteomes" id="UP000054477">
    <property type="component" value="Unassembled WGS sequence"/>
</dbReference>
<sequence>MTKKKFAELKLGLLHLKQNVDIPQPNLVIRWAQSQGQRLSISHILSKLLTDSTFLYSLLSHVNSWIKAIQAVTQLTSDVSSGTAGDRRAPDPHVAGVAGGLEFLKSSGVIHGDSKGKNIVIDDGGAPRITDFGLSFFDWKSSSSIETKTRIMVGSFASGDISAVLAAASAYTRSGAGSPRWMGPELLVPEAFHKMSTRPTFESDVFSFRMLIYENIYSGLVPLQDDTDMMAVFQILEGRRPPRPHQVPDWMWRITNKCWVEDFRLRPSIGYIRAQTQPENVLIVDRLGRFIRLWNNFSKTHEPLEIKEN</sequence>
<proteinExistence type="predicted"/>
<keyword evidence="3" id="KW-1185">Reference proteome</keyword>
<dbReference type="PROSITE" id="PS50011">
    <property type="entry name" value="PROTEIN_KINASE_DOM"/>
    <property type="match status" value="1"/>
</dbReference>
<evidence type="ECO:0000313" key="3">
    <source>
        <dbReference type="Proteomes" id="UP000054477"/>
    </source>
</evidence>
<name>A0A0C9WWM4_9AGAR</name>
<dbReference type="InterPro" id="IPR051681">
    <property type="entry name" value="Ser/Thr_Kinases-Pseudokinases"/>
</dbReference>
<dbReference type="AlphaFoldDB" id="A0A0C9WWM4"/>
<dbReference type="PANTHER" id="PTHR44329">
    <property type="entry name" value="SERINE/THREONINE-PROTEIN KINASE TNNI3K-RELATED"/>
    <property type="match status" value="1"/>
</dbReference>
<dbReference type="OrthoDB" id="4062651at2759"/>
<reference evidence="2 3" key="1">
    <citation type="submission" date="2014-04" db="EMBL/GenBank/DDBJ databases">
        <authorList>
            <consortium name="DOE Joint Genome Institute"/>
            <person name="Kuo A."/>
            <person name="Kohler A."/>
            <person name="Nagy L.G."/>
            <person name="Floudas D."/>
            <person name="Copeland A."/>
            <person name="Barry K.W."/>
            <person name="Cichocki N."/>
            <person name="Veneault-Fourrey C."/>
            <person name="LaButti K."/>
            <person name="Lindquist E.A."/>
            <person name="Lipzen A."/>
            <person name="Lundell T."/>
            <person name="Morin E."/>
            <person name="Murat C."/>
            <person name="Sun H."/>
            <person name="Tunlid A."/>
            <person name="Henrissat B."/>
            <person name="Grigoriev I.V."/>
            <person name="Hibbett D.S."/>
            <person name="Martin F."/>
            <person name="Nordberg H.P."/>
            <person name="Cantor M.N."/>
            <person name="Hua S.X."/>
        </authorList>
    </citation>
    <scope>NUCLEOTIDE SEQUENCE [LARGE SCALE GENOMIC DNA]</scope>
    <source>
        <strain evidence="2 3">LaAM-08-1</strain>
    </source>
</reference>
<dbReference type="SUPFAM" id="SSF56112">
    <property type="entry name" value="Protein kinase-like (PK-like)"/>
    <property type="match status" value="1"/>
</dbReference>
<dbReference type="GO" id="GO:0005524">
    <property type="term" value="F:ATP binding"/>
    <property type="evidence" value="ECO:0007669"/>
    <property type="project" value="InterPro"/>
</dbReference>
<dbReference type="HOGENOM" id="CLU_900369_0_0_1"/>
<dbReference type="InterPro" id="IPR011009">
    <property type="entry name" value="Kinase-like_dom_sf"/>
</dbReference>
<evidence type="ECO:0000259" key="1">
    <source>
        <dbReference type="PROSITE" id="PS50011"/>
    </source>
</evidence>
<dbReference type="PANTHER" id="PTHR44329:SF289">
    <property type="entry name" value="SERINE_THREONINE-PROTEIN KINASE VIK"/>
    <property type="match status" value="1"/>
</dbReference>
<gene>
    <name evidence="2" type="ORF">K443DRAFT_13007</name>
</gene>
<dbReference type="InterPro" id="IPR000719">
    <property type="entry name" value="Prot_kinase_dom"/>
</dbReference>
<dbReference type="GO" id="GO:0004674">
    <property type="term" value="F:protein serine/threonine kinase activity"/>
    <property type="evidence" value="ECO:0007669"/>
    <property type="project" value="TreeGrafter"/>
</dbReference>
<dbReference type="Pfam" id="PF00069">
    <property type="entry name" value="Pkinase"/>
    <property type="match status" value="1"/>
</dbReference>
<dbReference type="STRING" id="1095629.A0A0C9WWM4"/>
<dbReference type="EMBL" id="KN838856">
    <property type="protein sequence ID" value="KIJ93238.1"/>
    <property type="molecule type" value="Genomic_DNA"/>
</dbReference>
<feature type="domain" description="Protein kinase" evidence="1">
    <location>
        <begin position="1"/>
        <end position="283"/>
    </location>
</feature>
<protein>
    <recommendedName>
        <fullName evidence="1">Protein kinase domain-containing protein</fullName>
    </recommendedName>
</protein>